<keyword evidence="2" id="KW-1133">Transmembrane helix</keyword>
<feature type="signal peptide" evidence="3">
    <location>
        <begin position="1"/>
        <end position="24"/>
    </location>
</feature>
<name>A0A811KPI0_9BILA</name>
<dbReference type="OrthoDB" id="10429568at2759"/>
<keyword evidence="5" id="KW-1185">Reference proteome</keyword>
<evidence type="ECO:0000256" key="3">
    <source>
        <dbReference type="SAM" id="SignalP"/>
    </source>
</evidence>
<feature type="chain" id="PRO_5035595012" description="DSL domain-containing protein" evidence="3">
    <location>
        <begin position="25"/>
        <end position="393"/>
    </location>
</feature>
<protein>
    <recommendedName>
        <fullName evidence="6">DSL domain-containing protein</fullName>
    </recommendedName>
</protein>
<reference evidence="4" key="1">
    <citation type="submission" date="2020-09" db="EMBL/GenBank/DDBJ databases">
        <authorList>
            <person name="Kikuchi T."/>
        </authorList>
    </citation>
    <scope>NUCLEOTIDE SEQUENCE</scope>
    <source>
        <strain evidence="4">SH1</strain>
    </source>
</reference>
<feature type="transmembrane region" description="Helical" evidence="2">
    <location>
        <begin position="243"/>
        <end position="270"/>
    </location>
</feature>
<feature type="compositionally biased region" description="Basic residues" evidence="1">
    <location>
        <begin position="384"/>
        <end position="393"/>
    </location>
</feature>
<evidence type="ECO:0000256" key="2">
    <source>
        <dbReference type="SAM" id="Phobius"/>
    </source>
</evidence>
<keyword evidence="2" id="KW-0472">Membrane</keyword>
<sequence length="393" mass="45183">MIFPPKFGEFLLLTLILGVQNAKAAENSTFSESIVYLEGIEIIVTGNYERSLQAHLMLDFKAAFGNLRGSIVTRATNSCALMDTGKEITCRIEQISFMIANPVDAIVISATPSIEYFDNGAPNEIMDEITLFTMAKTTFNETAPTKVSTKIGKEWPITLTYRKACNRDHSYGFQCNVVCLQQREGECYECNPVNGSKICCNDPDVDQDTCLYKNGAIPPPRTCEEKLTYLNSTYESTKARRDLFFWLMLGFILLFVLALLLLIMAVLCAFHQKKKYEESKHFILNRDYDQHSFEQKSYPEAVSDFNLNNDQSKFQIDQYDRSLRRKKHSELTPTPERKRKRLALQDPGYYSSEDYLPFPQNERNYRPQAQRQPYAVSTILPPPPRRRRLEQVV</sequence>
<organism evidence="4 5">
    <name type="scientific">Bursaphelenchus okinawaensis</name>
    <dbReference type="NCBI Taxonomy" id="465554"/>
    <lineage>
        <taxon>Eukaryota</taxon>
        <taxon>Metazoa</taxon>
        <taxon>Ecdysozoa</taxon>
        <taxon>Nematoda</taxon>
        <taxon>Chromadorea</taxon>
        <taxon>Rhabditida</taxon>
        <taxon>Tylenchina</taxon>
        <taxon>Tylenchomorpha</taxon>
        <taxon>Aphelenchoidea</taxon>
        <taxon>Aphelenchoididae</taxon>
        <taxon>Bursaphelenchus</taxon>
    </lineage>
</organism>
<dbReference type="Proteomes" id="UP000783686">
    <property type="component" value="Unassembled WGS sequence"/>
</dbReference>
<evidence type="ECO:0000313" key="5">
    <source>
        <dbReference type="Proteomes" id="UP000614601"/>
    </source>
</evidence>
<evidence type="ECO:0000313" key="4">
    <source>
        <dbReference type="EMBL" id="CAD5217229.1"/>
    </source>
</evidence>
<dbReference type="EMBL" id="CAJFCW020000003">
    <property type="protein sequence ID" value="CAG9107365.1"/>
    <property type="molecule type" value="Genomic_DNA"/>
</dbReference>
<dbReference type="EMBL" id="CAJFDH010000003">
    <property type="protein sequence ID" value="CAD5217229.1"/>
    <property type="molecule type" value="Genomic_DNA"/>
</dbReference>
<dbReference type="Proteomes" id="UP000614601">
    <property type="component" value="Unassembled WGS sequence"/>
</dbReference>
<keyword evidence="3" id="KW-0732">Signal</keyword>
<dbReference type="AlphaFoldDB" id="A0A811KPI0"/>
<accession>A0A811KPI0</accession>
<gene>
    <name evidence="4" type="ORF">BOKJ2_LOCUS6983</name>
</gene>
<feature type="region of interest" description="Disordered" evidence="1">
    <location>
        <begin position="350"/>
        <end position="393"/>
    </location>
</feature>
<comment type="caution">
    <text evidence="4">The sequence shown here is derived from an EMBL/GenBank/DDBJ whole genome shotgun (WGS) entry which is preliminary data.</text>
</comment>
<evidence type="ECO:0000256" key="1">
    <source>
        <dbReference type="SAM" id="MobiDB-lite"/>
    </source>
</evidence>
<keyword evidence="2" id="KW-0812">Transmembrane</keyword>
<evidence type="ECO:0008006" key="6">
    <source>
        <dbReference type="Google" id="ProtNLM"/>
    </source>
</evidence>
<proteinExistence type="predicted"/>